<feature type="region of interest" description="Disordered" evidence="1">
    <location>
        <begin position="413"/>
        <end position="549"/>
    </location>
</feature>
<dbReference type="InterPro" id="IPR052055">
    <property type="entry name" value="Hepadnavirus_pol/RT"/>
</dbReference>
<feature type="compositionally biased region" description="Polar residues" evidence="1">
    <location>
        <begin position="1"/>
        <end position="19"/>
    </location>
</feature>
<name>A0A0L0W2Z6_9BASI</name>
<feature type="compositionally biased region" description="Polar residues" evidence="1">
    <location>
        <begin position="75"/>
        <end position="89"/>
    </location>
</feature>
<feature type="compositionally biased region" description="Basic and acidic residues" evidence="1">
    <location>
        <begin position="528"/>
        <end position="537"/>
    </location>
</feature>
<organism evidence="2 3">
    <name type="scientific">Puccinia striiformis f. sp. tritici PST-78</name>
    <dbReference type="NCBI Taxonomy" id="1165861"/>
    <lineage>
        <taxon>Eukaryota</taxon>
        <taxon>Fungi</taxon>
        <taxon>Dikarya</taxon>
        <taxon>Basidiomycota</taxon>
        <taxon>Pucciniomycotina</taxon>
        <taxon>Pucciniomycetes</taxon>
        <taxon>Pucciniales</taxon>
        <taxon>Pucciniaceae</taxon>
        <taxon>Puccinia</taxon>
    </lineage>
</organism>
<dbReference type="EMBL" id="AJIL01000005">
    <property type="protein sequence ID" value="KNF05886.1"/>
    <property type="molecule type" value="Genomic_DNA"/>
</dbReference>
<dbReference type="STRING" id="1165861.A0A0L0W2Z6"/>
<feature type="compositionally biased region" description="Basic and acidic residues" evidence="1">
    <location>
        <begin position="129"/>
        <end position="151"/>
    </location>
</feature>
<feature type="compositionally biased region" description="Basic and acidic residues" evidence="1">
    <location>
        <begin position="488"/>
        <end position="519"/>
    </location>
</feature>
<dbReference type="AlphaFoldDB" id="A0A0L0W2Z6"/>
<protein>
    <recommendedName>
        <fullName evidence="4">Reverse transcriptase domain-containing protein</fullName>
    </recommendedName>
</protein>
<feature type="compositionally biased region" description="Low complexity" evidence="1">
    <location>
        <begin position="55"/>
        <end position="64"/>
    </location>
</feature>
<dbReference type="PANTHER" id="PTHR33050">
    <property type="entry name" value="REVERSE TRANSCRIPTASE DOMAIN-CONTAINING PROTEIN"/>
    <property type="match status" value="1"/>
</dbReference>
<accession>A0A0L0W2Z6</accession>
<dbReference type="InterPro" id="IPR043502">
    <property type="entry name" value="DNA/RNA_pol_sf"/>
</dbReference>
<dbReference type="PANTHER" id="PTHR33050:SF7">
    <property type="entry name" value="RIBONUCLEASE H"/>
    <property type="match status" value="1"/>
</dbReference>
<evidence type="ECO:0000256" key="1">
    <source>
        <dbReference type="SAM" id="MobiDB-lite"/>
    </source>
</evidence>
<proteinExistence type="predicted"/>
<comment type="caution">
    <text evidence="2">The sequence shown here is derived from an EMBL/GenBank/DDBJ whole genome shotgun (WGS) entry which is preliminary data.</text>
</comment>
<keyword evidence="3" id="KW-1185">Reference proteome</keyword>
<evidence type="ECO:0000313" key="3">
    <source>
        <dbReference type="Proteomes" id="UP000054564"/>
    </source>
</evidence>
<feature type="region of interest" description="Disordered" evidence="1">
    <location>
        <begin position="1"/>
        <end position="151"/>
    </location>
</feature>
<dbReference type="SUPFAM" id="SSF56672">
    <property type="entry name" value="DNA/RNA polymerases"/>
    <property type="match status" value="1"/>
</dbReference>
<feature type="compositionally biased region" description="Low complexity" evidence="1">
    <location>
        <begin position="451"/>
        <end position="478"/>
    </location>
</feature>
<evidence type="ECO:0008006" key="4">
    <source>
        <dbReference type="Google" id="ProtNLM"/>
    </source>
</evidence>
<gene>
    <name evidence="2" type="ORF">PSTG_00880</name>
</gene>
<sequence length="1089" mass="121180">MASSLQALSNAIKNATSRENPAITVENVREEEEDSEREESVLKTTGDVDGTQALTATGTTDNGETNGGGLRRSTRATSKTPAEPNSSKGATVHTLDPTTAQQTKRGGKKRKAPTEGSELRELLGASHVLGEKGTADDPVDADRAVTKGSEDSERRNLASLLEMALDASRNGRHSEADRFFSILAAFNTKPAPANPTRELVHPTSSDIDTTGQIGSAGCFRIASTTKKSAEKLEDLLLGESSFNDAARPSSIDIGFTAFFGKNLRELKGPLPLTIFNEVWQDRPIAYAASKQARKEDKSDDKSEYQGIGYPDELAQTYAEWSINHQGFHNALIKVCNYTKFAGWVAAHKRHCDRLITTDSFMVGLRYDVQIRFNAFIQRVKMEDRSESVANISVFREDVAQAAYSKARKFDELTSTDNPYAKGGARAGWDPATGAPKERNDSNTSRNAGNRQPAQSTSQQQPPQGPAAQQPANQPPSRSGRGPRTNGYKGDKFNPQHNDRSGDRGGGYDRDRREQPEPGQRESQVAPGVRREVVRSSEQDSASKQPRWPETVSCEMVVEEWEAALFKNGLLPEFTDVLTGFVEGFHQGIPPHTVGEKSTYYTPNNHSSALQAKSKIEESLRKEIAAGRMFGPFSRRQVNQHFPFFRTSPLGAVINGDGSLRPINDLSFPHGRSGVPSVNSFVNSEDFTTTWDDFNVVAKFIREMKEPVLLAVFDWEKAYRQIPTAPSQWPYLMVRDFDDNIILDTRIAFGGVAGCGSFGRPADAWKRIMLHEFDVLAIFRWVDDNLFVKGYRSSLAMEQVVRRSNELGVKTNTEKFSPFASEQKYVGFIWNGAEKTVRLHEEKLAQRISQIEVFLATGAKFKYDEAEILAGRLNHVSYIVPQLRCYLTSLYHWMNEWVDRFAARSPSLEVLGDLTVWRNTLQRFEPMRLITNPEPTDVGWVGNALTGYGIGVLIGRRWAQFQLKSAKDLLFGNESEQISRLETIAVRLGLLMLIKLGADKGKTFIVWTDTTTTENAVHNRKSKDKLANEEWKIIQSILIDRQINLVAKRVASADNQADALSRGNRSGHLDRDRLMIQLLEDLGALVSQEC</sequence>
<reference evidence="3" key="1">
    <citation type="submission" date="2014-03" db="EMBL/GenBank/DDBJ databases">
        <title>The Genome Sequence of Puccinia striiformis f. sp. tritici PST-78.</title>
        <authorList>
            <consortium name="The Broad Institute Genome Sequencing Platform"/>
            <person name="Cuomo C."/>
            <person name="Hulbert S."/>
            <person name="Chen X."/>
            <person name="Walker B."/>
            <person name="Young S.K."/>
            <person name="Zeng Q."/>
            <person name="Gargeya S."/>
            <person name="Fitzgerald M."/>
            <person name="Haas B."/>
            <person name="Abouelleil A."/>
            <person name="Alvarado L."/>
            <person name="Arachchi H.M."/>
            <person name="Berlin A.M."/>
            <person name="Chapman S.B."/>
            <person name="Goldberg J."/>
            <person name="Griggs A."/>
            <person name="Gujja S."/>
            <person name="Hansen M."/>
            <person name="Howarth C."/>
            <person name="Imamovic A."/>
            <person name="Larimer J."/>
            <person name="McCowan C."/>
            <person name="Montmayeur A."/>
            <person name="Murphy C."/>
            <person name="Neiman D."/>
            <person name="Pearson M."/>
            <person name="Priest M."/>
            <person name="Roberts A."/>
            <person name="Saif S."/>
            <person name="Shea T."/>
            <person name="Sisk P."/>
            <person name="Sykes S."/>
            <person name="Wortman J."/>
            <person name="Nusbaum C."/>
            <person name="Birren B."/>
        </authorList>
    </citation>
    <scope>NUCLEOTIDE SEQUENCE [LARGE SCALE GENOMIC DNA]</scope>
    <source>
        <strain evidence="3">race PST-78</strain>
    </source>
</reference>
<dbReference type="Proteomes" id="UP000054564">
    <property type="component" value="Unassembled WGS sequence"/>
</dbReference>
<evidence type="ECO:0000313" key="2">
    <source>
        <dbReference type="EMBL" id="KNF05886.1"/>
    </source>
</evidence>